<gene>
    <name evidence="1" type="ORF">J6595_15345</name>
</gene>
<dbReference type="InterPro" id="IPR003789">
    <property type="entry name" value="Asn/Gln_tRNA_amidoTrase-B-like"/>
</dbReference>
<dbReference type="Gene3D" id="1.10.10.410">
    <property type="match status" value="1"/>
</dbReference>
<dbReference type="Proteomes" id="UP000678276">
    <property type="component" value="Unassembled WGS sequence"/>
</dbReference>
<protein>
    <submittedName>
        <fullName evidence="1">GatB/YqeY domain-containing protein</fullName>
    </submittedName>
</protein>
<evidence type="ECO:0000313" key="1">
    <source>
        <dbReference type="EMBL" id="MBP0616961.1"/>
    </source>
</evidence>
<evidence type="ECO:0000313" key="2">
    <source>
        <dbReference type="Proteomes" id="UP000678276"/>
    </source>
</evidence>
<dbReference type="SUPFAM" id="SSF89095">
    <property type="entry name" value="GatB/YqeY motif"/>
    <property type="match status" value="1"/>
</dbReference>
<dbReference type="EMBL" id="JAGJCF010000011">
    <property type="protein sequence ID" value="MBP0616961.1"/>
    <property type="molecule type" value="Genomic_DNA"/>
</dbReference>
<dbReference type="PANTHER" id="PTHR28055">
    <property type="entry name" value="ALTERED INHERITANCE OF MITOCHONDRIA PROTEIN 41, MITOCHONDRIAL"/>
    <property type="match status" value="1"/>
</dbReference>
<dbReference type="InterPro" id="IPR019004">
    <property type="entry name" value="YqeY/Aim41"/>
</dbReference>
<dbReference type="Pfam" id="PF09424">
    <property type="entry name" value="YqeY"/>
    <property type="match status" value="1"/>
</dbReference>
<name>A0ABS4BJN2_9HYPH</name>
<keyword evidence="2" id="KW-1185">Reference proteome</keyword>
<organism evidence="1 2">
    <name type="scientific">Jiella mangrovi</name>
    <dbReference type="NCBI Taxonomy" id="2821407"/>
    <lineage>
        <taxon>Bacteria</taxon>
        <taxon>Pseudomonadati</taxon>
        <taxon>Pseudomonadota</taxon>
        <taxon>Alphaproteobacteria</taxon>
        <taxon>Hyphomicrobiales</taxon>
        <taxon>Aurantimonadaceae</taxon>
        <taxon>Jiella</taxon>
    </lineage>
</organism>
<reference evidence="1 2" key="1">
    <citation type="submission" date="2021-04" db="EMBL/GenBank/DDBJ databases">
        <title>Whole genome sequence of Jiella sp. KSK16Y-1.</title>
        <authorList>
            <person name="Tuo L."/>
        </authorList>
    </citation>
    <scope>NUCLEOTIDE SEQUENCE [LARGE SCALE GENOMIC DNA]</scope>
    <source>
        <strain evidence="1 2">KSK16Y-1</strain>
    </source>
</reference>
<sequence length="149" mass="16953">MREHLTEALNAAVKQQDKRRVSTLRLINAAIKDRDVSCRSAGKDPVGEEEVLQILVKMIKQREEAARTYEDNGRLELAEQEREEIGVIREFLPPQLDSGEIERACREAVEETDSKGLRDVGRCMNVLKQRYPGKMDFSKASTVVKGLLR</sequence>
<dbReference type="PANTHER" id="PTHR28055:SF1">
    <property type="entry name" value="ALTERED INHERITANCE OF MITOCHONDRIA PROTEIN 41, MITOCHONDRIAL"/>
    <property type="match status" value="1"/>
</dbReference>
<dbReference type="InterPro" id="IPR023168">
    <property type="entry name" value="GatB_Yqey_C_2"/>
</dbReference>
<comment type="caution">
    <text evidence="1">The sequence shown here is derived from an EMBL/GenBank/DDBJ whole genome shotgun (WGS) entry which is preliminary data.</text>
</comment>
<accession>A0ABS4BJN2</accession>
<dbReference type="Gene3D" id="1.10.1510.10">
    <property type="entry name" value="Uncharacterised protein YqeY/AIM41 PF09424, N-terminal domain"/>
    <property type="match status" value="1"/>
</dbReference>
<proteinExistence type="predicted"/>
<dbReference type="RefSeq" id="WP_209595446.1">
    <property type="nucleotide sequence ID" value="NZ_JAGJCF010000011.1"/>
</dbReference>
<dbReference type="InterPro" id="IPR042184">
    <property type="entry name" value="YqeY/Aim41_N"/>
</dbReference>